<reference evidence="2" key="1">
    <citation type="submission" date="2020-12" db="EMBL/GenBank/DDBJ databases">
        <title>Metabolic potential, ecology and presence of endohyphal bacteria is reflected in genomic diversity of Mucoromycotina.</title>
        <authorList>
            <person name="Muszewska A."/>
            <person name="Okrasinska A."/>
            <person name="Steczkiewicz K."/>
            <person name="Drgas O."/>
            <person name="Orlowska M."/>
            <person name="Perlinska-Lenart U."/>
            <person name="Aleksandrzak-Piekarczyk T."/>
            <person name="Szatraj K."/>
            <person name="Zielenkiewicz U."/>
            <person name="Pilsyk S."/>
            <person name="Malc E."/>
            <person name="Mieczkowski P."/>
            <person name="Kruszewska J.S."/>
            <person name="Biernat P."/>
            <person name="Pawlowska J."/>
        </authorList>
    </citation>
    <scope>NUCLEOTIDE SEQUENCE</scope>
    <source>
        <strain evidence="2">WA0000067209</strain>
    </source>
</reference>
<protein>
    <submittedName>
        <fullName evidence="2">Uncharacterized protein</fullName>
    </submittedName>
</protein>
<evidence type="ECO:0000313" key="2">
    <source>
        <dbReference type="EMBL" id="KAG2181283.1"/>
    </source>
</evidence>
<name>A0A8H7UIQ7_MORIS</name>
<feature type="compositionally biased region" description="Polar residues" evidence="1">
    <location>
        <begin position="138"/>
        <end position="160"/>
    </location>
</feature>
<keyword evidence="3" id="KW-1185">Reference proteome</keyword>
<gene>
    <name evidence="2" type="ORF">INT43_008866</name>
</gene>
<dbReference type="OrthoDB" id="2396250at2759"/>
<organism evidence="2 3">
    <name type="scientific">Mortierella isabellina</name>
    <name type="common">Filamentous fungus</name>
    <name type="synonym">Umbelopsis isabellina</name>
    <dbReference type="NCBI Taxonomy" id="91625"/>
    <lineage>
        <taxon>Eukaryota</taxon>
        <taxon>Fungi</taxon>
        <taxon>Fungi incertae sedis</taxon>
        <taxon>Mucoromycota</taxon>
        <taxon>Mucoromycotina</taxon>
        <taxon>Umbelopsidomycetes</taxon>
        <taxon>Umbelopsidales</taxon>
        <taxon>Umbelopsidaceae</taxon>
        <taxon>Umbelopsis</taxon>
    </lineage>
</organism>
<dbReference type="Proteomes" id="UP000654370">
    <property type="component" value="Unassembled WGS sequence"/>
</dbReference>
<feature type="region of interest" description="Disordered" evidence="1">
    <location>
        <begin position="56"/>
        <end position="75"/>
    </location>
</feature>
<feature type="region of interest" description="Disordered" evidence="1">
    <location>
        <begin position="114"/>
        <end position="169"/>
    </location>
</feature>
<proteinExistence type="predicted"/>
<sequence length="257" mass="28927">MARILNDWVIDIVTESPGLSAATLSFTFFYYKLAVSQTNRFVMPEDFVHPTIDFCDSSGSGRRNSEEIHDGPYYSTIDDLSSDGGYYSPAENSTTVIQFNQQVHIDQSRLLSSAASTATSTQEDLSQNDQDKEGEVSGSVSDQETSKSQSHAENEAQAQEKTQESKEATASLSLSASSLYDDMLWVREDLLVGGDNLFNVNICRLDDLRQAISRLQKETQILEETDLIIKRKINHVASRRVRMRQDLVEDMDNWEFV</sequence>
<evidence type="ECO:0000313" key="3">
    <source>
        <dbReference type="Proteomes" id="UP000654370"/>
    </source>
</evidence>
<dbReference type="AlphaFoldDB" id="A0A8H7UIQ7"/>
<accession>A0A8H7UIQ7</accession>
<comment type="caution">
    <text evidence="2">The sequence shown here is derived from an EMBL/GenBank/DDBJ whole genome shotgun (WGS) entry which is preliminary data.</text>
</comment>
<dbReference type="EMBL" id="JAEPQZ010000005">
    <property type="protein sequence ID" value="KAG2181283.1"/>
    <property type="molecule type" value="Genomic_DNA"/>
</dbReference>
<evidence type="ECO:0000256" key="1">
    <source>
        <dbReference type="SAM" id="MobiDB-lite"/>
    </source>
</evidence>